<protein>
    <recommendedName>
        <fullName evidence="3">F-box domain-containing protein</fullName>
    </recommendedName>
</protein>
<dbReference type="FunCoup" id="G0NUE2">
    <property type="interactions" value="1553"/>
</dbReference>
<reference evidence="2" key="1">
    <citation type="submission" date="2011-07" db="EMBL/GenBank/DDBJ databases">
        <authorList>
            <consortium name="Caenorhabditis brenneri Sequencing and Analysis Consortium"/>
            <person name="Wilson R.K."/>
        </authorList>
    </citation>
    <scope>NUCLEOTIDE SEQUENCE [LARGE SCALE GENOMIC DNA]</scope>
    <source>
        <strain evidence="2">PB2801</strain>
    </source>
</reference>
<dbReference type="HOGENOM" id="CLU_807069_0_0_1"/>
<evidence type="ECO:0000313" key="2">
    <source>
        <dbReference type="Proteomes" id="UP000008068"/>
    </source>
</evidence>
<evidence type="ECO:0000313" key="1">
    <source>
        <dbReference type="EMBL" id="EGT37802.1"/>
    </source>
</evidence>
<evidence type="ECO:0008006" key="3">
    <source>
        <dbReference type="Google" id="ProtNLM"/>
    </source>
</evidence>
<gene>
    <name evidence="1" type="ORF">CAEBREN_28400</name>
</gene>
<organism evidence="2">
    <name type="scientific">Caenorhabditis brenneri</name>
    <name type="common">Nematode worm</name>
    <dbReference type="NCBI Taxonomy" id="135651"/>
    <lineage>
        <taxon>Eukaryota</taxon>
        <taxon>Metazoa</taxon>
        <taxon>Ecdysozoa</taxon>
        <taxon>Nematoda</taxon>
        <taxon>Chromadorea</taxon>
        <taxon>Rhabditida</taxon>
        <taxon>Rhabditina</taxon>
        <taxon>Rhabditomorpha</taxon>
        <taxon>Rhabditoidea</taxon>
        <taxon>Rhabditidae</taxon>
        <taxon>Peloderinae</taxon>
        <taxon>Caenorhabditis</taxon>
    </lineage>
</organism>
<sequence>MMEEEEIVETSPSSSSLGTLPDVVLQHLIPFLKWTSLRSLSQLNSRFRGHYSALLKEGRCLSIKGQISVGVGRDKQIESSFLLEFYTIRVEMDEDFVVEWTLKVESGVRTVVHTHYDGEMRRERTQSVMVSSREYLERKLKWILEKFQFRKIHLGVPGLAHLFDIYPYKIQDLGVSDEVEYLKLAERLQPKKLTLFQPNQRFSKRGVLNLKKFPNLEELRLFGIPIDLDQLVESKITRIYADTIEDNIKLKHAKKMIQNWASGHLAYKQIQISCEPHRIPIRVPYNIWSELHEQDLEEYFDNIENPQKKIGSFRYSSRSFEFVSWEENGGKEPNYRF</sequence>
<accession>G0NUE2</accession>
<dbReference type="AlphaFoldDB" id="G0NUE2"/>
<dbReference type="Proteomes" id="UP000008068">
    <property type="component" value="Unassembled WGS sequence"/>
</dbReference>
<dbReference type="eggNOG" id="ENOG502TFTW">
    <property type="taxonomic scope" value="Eukaryota"/>
</dbReference>
<dbReference type="EMBL" id="GL379950">
    <property type="protein sequence ID" value="EGT37802.1"/>
    <property type="molecule type" value="Genomic_DNA"/>
</dbReference>
<name>G0NUE2_CAEBE</name>
<keyword evidence="2" id="KW-1185">Reference proteome</keyword>
<proteinExistence type="predicted"/>
<dbReference type="InParanoid" id="G0NUE2"/>
<dbReference type="OrthoDB" id="5806518at2759"/>